<sequence>MASIITIASQKGGAGKTTICRVLAPTLARRGLRVACVDADPNRGLADWHGLYTGPAITLRAEADERTLARLPAELAETHDVVLVDTAGFGSRSMVVAIGGADAVLIPCQPDRSSVREAQATAEWCVNLAASVRREISFRITLVGFDPRRATDTFAKTQLAEDLKLPLLAAFLSDRTAYQGLSWSGIMPTSGPVWREAEALADELAQIGWISAASLHTIES</sequence>
<gene>
    <name evidence="1" type="ORF">CKO45_16670</name>
</gene>
<evidence type="ECO:0000313" key="2">
    <source>
        <dbReference type="Proteomes" id="UP000697995"/>
    </source>
</evidence>
<reference evidence="1 2" key="1">
    <citation type="journal article" date="2020" name="Microorganisms">
        <title>Osmotic Adaptation and Compatible Solute Biosynthesis of Phototrophic Bacteria as Revealed from Genome Analyses.</title>
        <authorList>
            <person name="Imhoff J.F."/>
            <person name="Rahn T."/>
            <person name="Kunzel S."/>
            <person name="Keller A."/>
            <person name="Neulinger S.C."/>
        </authorList>
    </citation>
    <scope>NUCLEOTIDE SEQUENCE [LARGE SCALE GENOMIC DNA]</scope>
    <source>
        <strain evidence="1 2">DSM 15382</strain>
    </source>
</reference>
<dbReference type="InterPro" id="IPR027417">
    <property type="entry name" value="P-loop_NTPase"/>
</dbReference>
<dbReference type="InterPro" id="IPR009744">
    <property type="entry name" value="VirC1"/>
</dbReference>
<accession>A0ABS1CZY2</accession>
<dbReference type="SUPFAM" id="SSF52540">
    <property type="entry name" value="P-loop containing nucleoside triphosphate hydrolases"/>
    <property type="match status" value="1"/>
</dbReference>
<dbReference type="PANTHER" id="PTHR13696:SF96">
    <property type="entry name" value="COBQ_COBB_MIND_PARA NUCLEOTIDE BINDING DOMAIN-CONTAINING PROTEIN"/>
    <property type="match status" value="1"/>
</dbReference>
<name>A0ABS1CZY2_9PROT</name>
<dbReference type="PIRSF" id="PIRSF009320">
    <property type="entry name" value="Nuc_binding_HP_1000"/>
    <property type="match status" value="1"/>
</dbReference>
<protein>
    <recommendedName>
        <fullName evidence="3">ParA family protein</fullName>
    </recommendedName>
</protein>
<dbReference type="EMBL" id="NRSG01000129">
    <property type="protein sequence ID" value="MBK1659866.1"/>
    <property type="molecule type" value="Genomic_DNA"/>
</dbReference>
<dbReference type="PANTHER" id="PTHR13696">
    <property type="entry name" value="P-LOOP CONTAINING NUCLEOSIDE TRIPHOSPHATE HYDROLASE"/>
    <property type="match status" value="1"/>
</dbReference>
<evidence type="ECO:0008006" key="3">
    <source>
        <dbReference type="Google" id="ProtNLM"/>
    </source>
</evidence>
<proteinExistence type="predicted"/>
<keyword evidence="2" id="KW-1185">Reference proteome</keyword>
<dbReference type="RefSeq" id="WP_133221256.1">
    <property type="nucleotide sequence ID" value="NZ_NRSG01000129.1"/>
</dbReference>
<organism evidence="1 2">
    <name type="scientific">Paracraurococcus ruber</name>
    <dbReference type="NCBI Taxonomy" id="77675"/>
    <lineage>
        <taxon>Bacteria</taxon>
        <taxon>Pseudomonadati</taxon>
        <taxon>Pseudomonadota</taxon>
        <taxon>Alphaproteobacteria</taxon>
        <taxon>Acetobacterales</taxon>
        <taxon>Roseomonadaceae</taxon>
        <taxon>Paracraurococcus</taxon>
    </lineage>
</organism>
<dbReference type="InterPro" id="IPR050678">
    <property type="entry name" value="DNA_Partitioning_ATPase"/>
</dbReference>
<dbReference type="Gene3D" id="3.40.50.300">
    <property type="entry name" value="P-loop containing nucleotide triphosphate hydrolases"/>
    <property type="match status" value="1"/>
</dbReference>
<evidence type="ECO:0000313" key="1">
    <source>
        <dbReference type="EMBL" id="MBK1659866.1"/>
    </source>
</evidence>
<dbReference type="Proteomes" id="UP000697995">
    <property type="component" value="Unassembled WGS sequence"/>
</dbReference>
<dbReference type="Pfam" id="PF07015">
    <property type="entry name" value="VirC1"/>
    <property type="match status" value="1"/>
</dbReference>
<dbReference type="CDD" id="cd02042">
    <property type="entry name" value="ParAB_family"/>
    <property type="match status" value="1"/>
</dbReference>
<comment type="caution">
    <text evidence="1">The sequence shown here is derived from an EMBL/GenBank/DDBJ whole genome shotgun (WGS) entry which is preliminary data.</text>
</comment>